<dbReference type="InterPro" id="IPR036271">
    <property type="entry name" value="Tet_transcr_reg_TetR-rel_C_sf"/>
</dbReference>
<keyword evidence="7" id="KW-1185">Reference proteome</keyword>
<protein>
    <recommendedName>
        <fullName evidence="5">HTH tetR-type domain-containing protein</fullName>
    </recommendedName>
</protein>
<dbReference type="PRINTS" id="PR00455">
    <property type="entry name" value="HTHTETR"/>
</dbReference>
<dbReference type="Pfam" id="PF00440">
    <property type="entry name" value="TetR_N"/>
    <property type="match status" value="1"/>
</dbReference>
<dbReference type="InterPro" id="IPR004111">
    <property type="entry name" value="Repressor_TetR_C"/>
</dbReference>
<dbReference type="RefSeq" id="WP_231482128.1">
    <property type="nucleotide sequence ID" value="NZ_BAAAZO010000004.1"/>
</dbReference>
<evidence type="ECO:0000313" key="7">
    <source>
        <dbReference type="Proteomes" id="UP001501074"/>
    </source>
</evidence>
<evidence type="ECO:0000256" key="2">
    <source>
        <dbReference type="ARBA" id="ARBA00023125"/>
    </source>
</evidence>
<dbReference type="InterPro" id="IPR009057">
    <property type="entry name" value="Homeodomain-like_sf"/>
</dbReference>
<evidence type="ECO:0000256" key="3">
    <source>
        <dbReference type="ARBA" id="ARBA00023163"/>
    </source>
</evidence>
<keyword evidence="3" id="KW-0804">Transcription</keyword>
<organism evidence="6 7">
    <name type="scientific">Kineosporia mesophila</name>
    <dbReference type="NCBI Taxonomy" id="566012"/>
    <lineage>
        <taxon>Bacteria</taxon>
        <taxon>Bacillati</taxon>
        <taxon>Actinomycetota</taxon>
        <taxon>Actinomycetes</taxon>
        <taxon>Kineosporiales</taxon>
        <taxon>Kineosporiaceae</taxon>
        <taxon>Kineosporia</taxon>
    </lineage>
</organism>
<dbReference type="PROSITE" id="PS50977">
    <property type="entry name" value="HTH_TETR_2"/>
    <property type="match status" value="1"/>
</dbReference>
<evidence type="ECO:0000256" key="4">
    <source>
        <dbReference type="PROSITE-ProRule" id="PRU00335"/>
    </source>
</evidence>
<dbReference type="Proteomes" id="UP001501074">
    <property type="component" value="Unassembled WGS sequence"/>
</dbReference>
<evidence type="ECO:0000256" key="1">
    <source>
        <dbReference type="ARBA" id="ARBA00023015"/>
    </source>
</evidence>
<gene>
    <name evidence="6" type="ORF">GCM10022223_30120</name>
</gene>
<dbReference type="Pfam" id="PF02909">
    <property type="entry name" value="TetR_C_1"/>
    <property type="match status" value="1"/>
</dbReference>
<name>A0ABP6ZNP2_9ACTN</name>
<dbReference type="SUPFAM" id="SSF48498">
    <property type="entry name" value="Tetracyclin repressor-like, C-terminal domain"/>
    <property type="match status" value="1"/>
</dbReference>
<sequence>MVAKRSVKERLSREVIVSSALALADSEGLDAVTIRRLATDHGVTPMALYWHFKDKELLLDGLAERVLDEVEIPVYPAGGLPEWHVRIRDVCLAILRSLQQHPEVADLVHRRFMGCVGGLDLAEMFFAALHEAGFDQQRMGEIGIQALHNMVVLVTMEPGERAFRASEEEVRRRTREKRIALESLAPERYPNIVACAPILVSKPMEDHYLNLGVELMVEGIRAVQAKL</sequence>
<dbReference type="EMBL" id="BAAAZO010000004">
    <property type="protein sequence ID" value="GAA3611985.1"/>
    <property type="molecule type" value="Genomic_DNA"/>
</dbReference>
<keyword evidence="2 4" id="KW-0238">DNA-binding</keyword>
<evidence type="ECO:0000313" key="6">
    <source>
        <dbReference type="EMBL" id="GAA3611985.1"/>
    </source>
</evidence>
<reference evidence="7" key="1">
    <citation type="journal article" date="2019" name="Int. J. Syst. Evol. Microbiol.">
        <title>The Global Catalogue of Microorganisms (GCM) 10K type strain sequencing project: providing services to taxonomists for standard genome sequencing and annotation.</title>
        <authorList>
            <consortium name="The Broad Institute Genomics Platform"/>
            <consortium name="The Broad Institute Genome Sequencing Center for Infectious Disease"/>
            <person name="Wu L."/>
            <person name="Ma J."/>
        </authorList>
    </citation>
    <scope>NUCLEOTIDE SEQUENCE [LARGE SCALE GENOMIC DNA]</scope>
    <source>
        <strain evidence="7">JCM 16902</strain>
    </source>
</reference>
<dbReference type="PANTHER" id="PTHR30055:SF151">
    <property type="entry name" value="TRANSCRIPTIONAL REGULATORY PROTEIN"/>
    <property type="match status" value="1"/>
</dbReference>
<dbReference type="Gene3D" id="1.10.357.10">
    <property type="entry name" value="Tetracycline Repressor, domain 2"/>
    <property type="match status" value="1"/>
</dbReference>
<dbReference type="InterPro" id="IPR001647">
    <property type="entry name" value="HTH_TetR"/>
</dbReference>
<evidence type="ECO:0000259" key="5">
    <source>
        <dbReference type="PROSITE" id="PS50977"/>
    </source>
</evidence>
<dbReference type="SUPFAM" id="SSF46689">
    <property type="entry name" value="Homeodomain-like"/>
    <property type="match status" value="1"/>
</dbReference>
<dbReference type="InterPro" id="IPR050109">
    <property type="entry name" value="HTH-type_TetR-like_transc_reg"/>
</dbReference>
<keyword evidence="1" id="KW-0805">Transcription regulation</keyword>
<feature type="DNA-binding region" description="H-T-H motif" evidence="4">
    <location>
        <begin position="33"/>
        <end position="52"/>
    </location>
</feature>
<dbReference type="PANTHER" id="PTHR30055">
    <property type="entry name" value="HTH-TYPE TRANSCRIPTIONAL REGULATOR RUTR"/>
    <property type="match status" value="1"/>
</dbReference>
<comment type="caution">
    <text evidence="6">The sequence shown here is derived from an EMBL/GenBank/DDBJ whole genome shotgun (WGS) entry which is preliminary data.</text>
</comment>
<accession>A0ABP6ZNP2</accession>
<proteinExistence type="predicted"/>
<feature type="domain" description="HTH tetR-type" evidence="5">
    <location>
        <begin position="10"/>
        <end position="70"/>
    </location>
</feature>